<name>M7WVK7_RHOT1</name>
<accession>M7WVK7</accession>
<dbReference type="Proteomes" id="UP000016926">
    <property type="component" value="Unassembled WGS sequence"/>
</dbReference>
<dbReference type="HOGENOM" id="CLU_855683_0_0_1"/>
<keyword evidence="3" id="KW-1185">Reference proteome</keyword>
<dbReference type="EMBL" id="KB722653">
    <property type="protein sequence ID" value="EMS21885.1"/>
    <property type="molecule type" value="Genomic_DNA"/>
</dbReference>
<protein>
    <submittedName>
        <fullName evidence="2">Uncharacterized protein</fullName>
    </submittedName>
</protein>
<evidence type="ECO:0000256" key="1">
    <source>
        <dbReference type="SAM" id="MobiDB-lite"/>
    </source>
</evidence>
<reference evidence="2 3" key="1">
    <citation type="journal article" date="2012" name="Nat. Commun.">
        <title>A multi-omic map of the lipid-producing yeast Rhodosporidium toruloides.</title>
        <authorList>
            <person name="Zhu Z."/>
            <person name="Zhang S."/>
            <person name="Liu H."/>
            <person name="Shen H."/>
            <person name="Lin X."/>
            <person name="Yang F."/>
            <person name="Zhou Y.J."/>
            <person name="Jin G."/>
            <person name="Ye M."/>
            <person name="Zou H."/>
            <person name="Zou H."/>
            <person name="Zhao Z.K."/>
        </authorList>
    </citation>
    <scope>NUCLEOTIDE SEQUENCE [LARGE SCALE GENOMIC DNA]</scope>
    <source>
        <strain evidence="2 3">NP11</strain>
    </source>
</reference>
<dbReference type="RefSeq" id="XP_016273004.1">
    <property type="nucleotide sequence ID" value="XM_016414783.1"/>
</dbReference>
<feature type="compositionally biased region" description="Low complexity" evidence="1">
    <location>
        <begin position="59"/>
        <end position="70"/>
    </location>
</feature>
<gene>
    <name evidence="2" type="ORF">RHTO_01099</name>
</gene>
<dbReference type="AlphaFoldDB" id="M7WVK7"/>
<evidence type="ECO:0000313" key="2">
    <source>
        <dbReference type="EMBL" id="EMS21885.1"/>
    </source>
</evidence>
<dbReference type="GeneID" id="27365112"/>
<evidence type="ECO:0000313" key="3">
    <source>
        <dbReference type="Proteomes" id="UP000016926"/>
    </source>
</evidence>
<proteinExistence type="predicted"/>
<feature type="region of interest" description="Disordered" evidence="1">
    <location>
        <begin position="300"/>
        <end position="325"/>
    </location>
</feature>
<feature type="region of interest" description="Disordered" evidence="1">
    <location>
        <begin position="48"/>
        <end position="80"/>
    </location>
</feature>
<sequence length="325" mass="35627">MQGASAPRRLLPPIPPTLHSLAHLQPNGSEPFCKAFNTLSRLLRLTQAAPTDPPPHPSRPSLSRSPPLSRDTMAPPGRPNQFSTAEYDWFFERLMKGYNFDEVAEEFNIVFAPEGSGRKQVTKETIRHAWDAQMKKPSFKYYSQKAALKALSPKRRSTGIKKARAASVVVSARNAFVAEASRVMREELDLAACASSSVAPASTSRSIASTSTASGASITSSVPLETITNPVVVWGIDISAQVHVPEAQEKEAELKANKEGKYVRTAAGLKLMSVCGAAWMAHREQCIQYYEENLAPKGSAESWIDTTKKKKPDEDRPAEEGEEYL</sequence>
<organism evidence="2 3">
    <name type="scientific">Rhodotorula toruloides (strain NP11)</name>
    <name type="common">Yeast</name>
    <name type="synonym">Rhodosporidium toruloides</name>
    <dbReference type="NCBI Taxonomy" id="1130832"/>
    <lineage>
        <taxon>Eukaryota</taxon>
        <taxon>Fungi</taxon>
        <taxon>Dikarya</taxon>
        <taxon>Basidiomycota</taxon>
        <taxon>Pucciniomycotina</taxon>
        <taxon>Microbotryomycetes</taxon>
        <taxon>Sporidiobolales</taxon>
        <taxon>Sporidiobolaceae</taxon>
        <taxon>Rhodotorula</taxon>
    </lineage>
</organism>